<name>A0A087BP22_BIFLN</name>
<dbReference type="GO" id="GO:0004519">
    <property type="term" value="F:endonuclease activity"/>
    <property type="evidence" value="ECO:0007669"/>
    <property type="project" value="UniProtKB-KW"/>
</dbReference>
<protein>
    <submittedName>
        <fullName evidence="4">Endonuclease/exonuclease/phosphatase family protein</fullName>
    </submittedName>
</protein>
<dbReference type="Proteomes" id="UP000029024">
    <property type="component" value="Unassembled WGS sequence"/>
</dbReference>
<feature type="compositionally biased region" description="Basic and acidic residues" evidence="1">
    <location>
        <begin position="122"/>
        <end position="136"/>
    </location>
</feature>
<feature type="transmembrane region" description="Helical" evidence="2">
    <location>
        <begin position="30"/>
        <end position="54"/>
    </location>
</feature>
<feature type="compositionally biased region" description="Basic and acidic residues" evidence="1">
    <location>
        <begin position="86"/>
        <end position="98"/>
    </location>
</feature>
<keyword evidence="4" id="KW-0255">Endonuclease</keyword>
<evidence type="ECO:0000256" key="2">
    <source>
        <dbReference type="SAM" id="Phobius"/>
    </source>
</evidence>
<accession>A0A087BP22</accession>
<dbReference type="InterPro" id="IPR005135">
    <property type="entry name" value="Endo/exonuclease/phosphatase"/>
</dbReference>
<organism evidence="4 5">
    <name type="scientific">Bifidobacterium longum subsp. suis</name>
    <dbReference type="NCBI Taxonomy" id="1695"/>
    <lineage>
        <taxon>Bacteria</taxon>
        <taxon>Bacillati</taxon>
        <taxon>Actinomycetota</taxon>
        <taxon>Actinomycetes</taxon>
        <taxon>Bifidobacteriales</taxon>
        <taxon>Bifidobacteriaceae</taxon>
        <taxon>Bifidobacterium</taxon>
    </lineage>
</organism>
<keyword evidence="4" id="KW-0378">Hydrolase</keyword>
<comment type="caution">
    <text evidence="4">The sequence shown here is derived from an EMBL/GenBank/DDBJ whole genome shotgun (WGS) entry which is preliminary data.</text>
</comment>
<proteinExistence type="predicted"/>
<evidence type="ECO:0000259" key="3">
    <source>
        <dbReference type="Pfam" id="PF03372"/>
    </source>
</evidence>
<sequence length="369" mass="40185">MTTIFSAVAIIALLWTALSALPAGLEARMPLPYMIALTPLLWVPLMILAAVAAWQHEWTAMSSLIVVALIASSQRISYWGTSIDPAGKRRESHRETARETTSPTLSKSHNSNTSSTSNTPKEGPETIPDGHRETTRETLSSQFSVMTMNCRYGRADAAEIIRNIRERNISVLALQEVTDDLITRLTEADINELLPYHQFGDAKETDNGGFNVIYSRYEPSAAVPNVVSIPAADVPAITLKTSGNRTVTLCSAHPKSPMRGCADWSAGILGLRELARAKSVSNRNIVIVMGDLNSSTDHPSFRALLKSGFKDASLIQAAGPNLTFPSWLKWPRIELDHVLFTPGLKPSGVKSFEVEGTDHLALTATLALR</sequence>
<feature type="compositionally biased region" description="Low complexity" evidence="1">
    <location>
        <begin position="106"/>
        <end position="119"/>
    </location>
</feature>
<evidence type="ECO:0000313" key="5">
    <source>
        <dbReference type="Proteomes" id="UP000029024"/>
    </source>
</evidence>
<dbReference type="RefSeq" id="WP_032683211.1">
    <property type="nucleotide sequence ID" value="NZ_JGZA01000004.1"/>
</dbReference>
<feature type="region of interest" description="Disordered" evidence="1">
    <location>
        <begin position="85"/>
        <end position="140"/>
    </location>
</feature>
<dbReference type="GO" id="GO:0004527">
    <property type="term" value="F:exonuclease activity"/>
    <property type="evidence" value="ECO:0007669"/>
    <property type="project" value="UniProtKB-KW"/>
</dbReference>
<reference evidence="4 5" key="1">
    <citation type="submission" date="2014-03" db="EMBL/GenBank/DDBJ databases">
        <title>Genomics of Bifidobacteria.</title>
        <authorList>
            <person name="Ventura M."/>
            <person name="Milani C."/>
            <person name="Lugli G.A."/>
        </authorList>
    </citation>
    <scope>NUCLEOTIDE SEQUENCE [LARGE SCALE GENOMIC DNA]</scope>
    <source>
        <strain evidence="4 5">LMG 21814</strain>
    </source>
</reference>
<keyword evidence="4" id="KW-0540">Nuclease</keyword>
<evidence type="ECO:0000256" key="1">
    <source>
        <dbReference type="SAM" id="MobiDB-lite"/>
    </source>
</evidence>
<keyword evidence="2" id="KW-1133">Transmembrane helix</keyword>
<keyword evidence="4" id="KW-0269">Exonuclease</keyword>
<keyword evidence="2" id="KW-0812">Transmembrane</keyword>
<feature type="domain" description="Endonuclease/exonuclease/phosphatase" evidence="3">
    <location>
        <begin position="146"/>
        <end position="359"/>
    </location>
</feature>
<dbReference type="Pfam" id="PF03372">
    <property type="entry name" value="Exo_endo_phos"/>
    <property type="match status" value="1"/>
</dbReference>
<dbReference type="InterPro" id="IPR036691">
    <property type="entry name" value="Endo/exonu/phosph_ase_sf"/>
</dbReference>
<keyword evidence="2" id="KW-0472">Membrane</keyword>
<dbReference type="SUPFAM" id="SSF56219">
    <property type="entry name" value="DNase I-like"/>
    <property type="match status" value="1"/>
</dbReference>
<dbReference type="EMBL" id="JGZA01000004">
    <property type="protein sequence ID" value="KFI72772.1"/>
    <property type="molecule type" value="Genomic_DNA"/>
</dbReference>
<evidence type="ECO:0000313" key="4">
    <source>
        <dbReference type="EMBL" id="KFI72772.1"/>
    </source>
</evidence>
<dbReference type="Gene3D" id="3.60.10.10">
    <property type="entry name" value="Endonuclease/exonuclease/phosphatase"/>
    <property type="match status" value="1"/>
</dbReference>
<dbReference type="AlphaFoldDB" id="A0A087BP22"/>
<gene>
    <name evidence="4" type="ORF">BLSS_0605</name>
</gene>